<reference evidence="10 11" key="2">
    <citation type="journal article" date="2006" name="J. Microbiol. Methods">
        <title>Genomic flank-sequencing of plasposon insertion sites for rapid identification of functional genes.</title>
        <authorList>
            <person name="Leveau J.H."/>
            <person name="Gerards S."/>
            <person name="Fritsche K."/>
            <person name="Zondag G."/>
            <person name="van Veen J.A."/>
        </authorList>
    </citation>
    <scope>NUCLEOTIDE SEQUENCE [LARGE SCALE GENOMIC DNA]</scope>
    <source>
        <strain evidence="10 11">Ter331</strain>
    </source>
</reference>
<dbReference type="GO" id="GO:0005886">
    <property type="term" value="C:plasma membrane"/>
    <property type="evidence" value="ECO:0007669"/>
    <property type="project" value="UniProtKB-SubCell"/>
</dbReference>
<keyword evidence="5 9" id="KW-1133">Transmembrane helix</keyword>
<dbReference type="eggNOG" id="COG2076">
    <property type="taxonomic scope" value="Bacteria"/>
</dbReference>
<dbReference type="InterPro" id="IPR000390">
    <property type="entry name" value="Small_drug/metabolite_transptr"/>
</dbReference>
<feature type="transmembrane region" description="Helical" evidence="9">
    <location>
        <begin position="84"/>
        <end position="103"/>
    </location>
</feature>
<dbReference type="Gene3D" id="1.10.3730.20">
    <property type="match status" value="1"/>
</dbReference>
<comment type="subcellular location">
    <subcellularLocation>
        <location evidence="1 8">Cell membrane</location>
        <topology evidence="1 8">Multi-pass membrane protein</topology>
    </subcellularLocation>
</comment>
<keyword evidence="2" id="KW-0813">Transport</keyword>
<proteinExistence type="inferred from homology"/>
<evidence type="ECO:0000256" key="4">
    <source>
        <dbReference type="ARBA" id="ARBA00022692"/>
    </source>
</evidence>
<keyword evidence="3" id="KW-1003">Cell membrane</keyword>
<dbReference type="Proteomes" id="UP000008392">
    <property type="component" value="Chromosome"/>
</dbReference>
<dbReference type="RefSeq" id="WP_014007199.1">
    <property type="nucleotide sequence ID" value="NC_015856.1"/>
</dbReference>
<name>G0AAB2_COLFT</name>
<evidence type="ECO:0000256" key="7">
    <source>
        <dbReference type="ARBA" id="ARBA00038032"/>
    </source>
</evidence>
<gene>
    <name evidence="10" type="primary">emrE</name>
    <name evidence="10" type="ordered locus">CFU_3222</name>
</gene>
<comment type="similarity">
    <text evidence="7 8">Belongs to the drug/metabolite transporter (DMT) superfamily. Small multidrug resistance (SMR) (TC 2.A.7.1) family.</text>
</comment>
<dbReference type="KEGG" id="cfu:CFU_3222"/>
<evidence type="ECO:0000256" key="2">
    <source>
        <dbReference type="ARBA" id="ARBA00022448"/>
    </source>
</evidence>
<dbReference type="GO" id="GO:1990961">
    <property type="term" value="P:xenobiotic detoxification by transmembrane export across the plasma membrane"/>
    <property type="evidence" value="ECO:0007669"/>
    <property type="project" value="UniProtKB-ARBA"/>
</dbReference>
<reference evidence="10 11" key="4">
    <citation type="journal article" date="2010" name="Environ. Microbiol.">
        <title>The bacterial genus Collimonas: mycophagy, weathering and other adaptive solutions to life in oligotrophic soil environments.</title>
        <authorList>
            <person name="Leveau J.H."/>
            <person name="Uroz S."/>
            <person name="de Boer W."/>
        </authorList>
    </citation>
    <scope>NUCLEOTIDE SEQUENCE [LARGE SCALE GENOMIC DNA]</scope>
    <source>
        <strain evidence="10 11">Ter331</strain>
    </source>
</reference>
<protein>
    <submittedName>
        <fullName evidence="10">Small multidrug resistance protein</fullName>
    </submittedName>
</protein>
<keyword evidence="6 9" id="KW-0472">Membrane</keyword>
<feature type="transmembrane region" description="Helical" evidence="9">
    <location>
        <begin position="53"/>
        <end position="78"/>
    </location>
</feature>
<evidence type="ECO:0000313" key="11">
    <source>
        <dbReference type="Proteomes" id="UP000008392"/>
    </source>
</evidence>
<evidence type="ECO:0000256" key="6">
    <source>
        <dbReference type="ARBA" id="ARBA00023136"/>
    </source>
</evidence>
<dbReference type="Pfam" id="PF00893">
    <property type="entry name" value="Multi_Drug_Res"/>
    <property type="match status" value="1"/>
</dbReference>
<dbReference type="SUPFAM" id="SSF103481">
    <property type="entry name" value="Multidrug resistance efflux transporter EmrE"/>
    <property type="match status" value="1"/>
</dbReference>
<evidence type="ECO:0000256" key="3">
    <source>
        <dbReference type="ARBA" id="ARBA00022475"/>
    </source>
</evidence>
<evidence type="ECO:0000256" key="9">
    <source>
        <dbReference type="SAM" id="Phobius"/>
    </source>
</evidence>
<dbReference type="GO" id="GO:0031460">
    <property type="term" value="P:glycine betaine transport"/>
    <property type="evidence" value="ECO:0007669"/>
    <property type="project" value="TreeGrafter"/>
</dbReference>
<dbReference type="InterPro" id="IPR037185">
    <property type="entry name" value="EmrE-like"/>
</dbReference>
<organism evidence="10 11">
    <name type="scientific">Collimonas fungivorans (strain Ter331)</name>
    <dbReference type="NCBI Taxonomy" id="1005048"/>
    <lineage>
        <taxon>Bacteria</taxon>
        <taxon>Pseudomonadati</taxon>
        <taxon>Pseudomonadota</taxon>
        <taxon>Betaproteobacteria</taxon>
        <taxon>Burkholderiales</taxon>
        <taxon>Oxalobacteraceae</taxon>
        <taxon>Collimonas</taxon>
    </lineage>
</organism>
<dbReference type="FunFam" id="1.10.3730.20:FF:000001">
    <property type="entry name" value="Quaternary ammonium compound resistance transporter SugE"/>
    <property type="match status" value="1"/>
</dbReference>
<feature type="transmembrane region" description="Helical" evidence="9">
    <location>
        <begin position="26"/>
        <end position="46"/>
    </location>
</feature>
<dbReference type="PANTHER" id="PTHR30561:SF1">
    <property type="entry name" value="MULTIDRUG TRANSPORTER EMRE"/>
    <property type="match status" value="1"/>
</dbReference>
<reference evidence="11" key="6">
    <citation type="submission" date="2011-05" db="EMBL/GenBank/DDBJ databases">
        <title>Complete sequence of Collimonas fungivorans Ter331.</title>
        <authorList>
            <person name="Leveau J.H."/>
        </authorList>
    </citation>
    <scope>NUCLEOTIDE SEQUENCE [LARGE SCALE GENOMIC DNA]</scope>
    <source>
        <strain evidence="11">Ter331</strain>
    </source>
</reference>
<reference evidence="10 11" key="5">
    <citation type="journal article" date="2011" name="ISME J.">
        <title>Dual transcriptional profiling of a bacterial/fungal confrontation: Collimonas fungivorans versus Aspergillus niger.</title>
        <authorList>
            <person name="Mela F."/>
            <person name="Fritsche K."/>
            <person name="de Boer W."/>
            <person name="van Veen J.A."/>
            <person name="de Graaff L.H."/>
            <person name="van den Berg M."/>
            <person name="Leveau J.H."/>
        </authorList>
    </citation>
    <scope>NUCLEOTIDE SEQUENCE [LARGE SCALE GENOMIC DNA]</scope>
    <source>
        <strain evidence="10 11">Ter331</strain>
    </source>
</reference>
<sequence length="109" mass="11661">MHWVYLLIAIVAEVIATSALKASAEFTRLLPSIVVVVGYLTAFYFLSLTLRTLPVAIVYAMWSGIGIALIALVGWLFLKQSLDAAALLGIGLIVSGVLVLNVFSKSVSH</sequence>
<evidence type="ECO:0000313" key="10">
    <source>
        <dbReference type="EMBL" id="AEK63046.1"/>
    </source>
</evidence>
<dbReference type="InterPro" id="IPR045324">
    <property type="entry name" value="Small_multidrug_res"/>
</dbReference>
<reference evidence="10 11" key="3">
    <citation type="journal article" date="2008" name="FEMS Microbiol. Ecol.">
        <title>Identification and characterization of genes underlying chitinolysis in Collimonas fungivorans Ter331.</title>
        <authorList>
            <person name="Fritsche K."/>
            <person name="de Boer W."/>
            <person name="Gerards S."/>
            <person name="van den Berg M."/>
            <person name="van Veen J.A."/>
            <person name="Leveau J.H."/>
        </authorList>
    </citation>
    <scope>NUCLEOTIDE SEQUENCE [LARGE SCALE GENOMIC DNA]</scope>
    <source>
        <strain evidence="10 11">Ter331</strain>
    </source>
</reference>
<dbReference type="GO" id="GO:0015220">
    <property type="term" value="F:choline transmembrane transporter activity"/>
    <property type="evidence" value="ECO:0007669"/>
    <property type="project" value="TreeGrafter"/>
</dbReference>
<evidence type="ECO:0000256" key="5">
    <source>
        <dbReference type="ARBA" id="ARBA00022989"/>
    </source>
</evidence>
<dbReference type="GO" id="GO:0015297">
    <property type="term" value="F:antiporter activity"/>
    <property type="evidence" value="ECO:0007669"/>
    <property type="project" value="TreeGrafter"/>
</dbReference>
<dbReference type="HOGENOM" id="CLU_133067_0_2_4"/>
<evidence type="ECO:0000256" key="1">
    <source>
        <dbReference type="ARBA" id="ARBA00004651"/>
    </source>
</evidence>
<dbReference type="AlphaFoldDB" id="G0AAB2"/>
<dbReference type="GO" id="GO:0015199">
    <property type="term" value="F:amino-acid betaine transmembrane transporter activity"/>
    <property type="evidence" value="ECO:0007669"/>
    <property type="project" value="TreeGrafter"/>
</dbReference>
<accession>G0AAB2</accession>
<keyword evidence="4 8" id="KW-0812">Transmembrane</keyword>
<dbReference type="EMBL" id="CP002745">
    <property type="protein sequence ID" value="AEK63046.1"/>
    <property type="molecule type" value="Genomic_DNA"/>
</dbReference>
<evidence type="ECO:0000256" key="8">
    <source>
        <dbReference type="RuleBase" id="RU003942"/>
    </source>
</evidence>
<keyword evidence="11" id="KW-1185">Reference proteome</keyword>
<dbReference type="STRING" id="1005048.CFU_3222"/>
<dbReference type="PANTHER" id="PTHR30561">
    <property type="entry name" value="SMR FAMILY PROTON-DEPENDENT DRUG EFFLUX TRANSPORTER SUGE"/>
    <property type="match status" value="1"/>
</dbReference>
<reference evidence="10 11" key="1">
    <citation type="journal article" date="2004" name="Environ. Microbiol.">
        <title>Phylogeny-function analysis of (meta)genomic libraries: screening for expression of ribosomal RNA genes by large-insert library fluorescent in situ hybridization (LIL-FISH).</title>
        <authorList>
            <person name="Leveau J.H."/>
            <person name="Gerards S."/>
            <person name="de Boer W."/>
            <person name="van Veen J.A."/>
        </authorList>
    </citation>
    <scope>NUCLEOTIDE SEQUENCE [LARGE SCALE GENOMIC DNA]</scope>
    <source>
        <strain evidence="10 11">Ter331</strain>
    </source>
</reference>